<keyword evidence="4" id="KW-0663">Pyridoxal phosphate</keyword>
<sequence length="404" mass="41055">MTAVYPSVEQQTAPADAGRTDPLAWLAAETAATAAAGLHRAPIARRCDGPAGDRSQQGLVDVASNDYLGLSTHPEVIAAGQGALARWGAGSTSSRLVVGTTQAHLDFEDALADFLGTPAALLFSSGYLANVGAITALAGSEDLIVSDGGSHASLIDGCRLSRAQVVVVPRGDVQAVRAALAGHARRRALVVTDSIYSIDGRCAPIAELYDAAQDFGATLLVDEAHALGVRGPGGRGVVAEAGLSGAPGLVVTTVASKSLGAQGGIVAGPALLREHLIDRARSFIFDTGLNPAAVGAAHRALEILRADPGLPQRLRASADLFARAAGAEVSESAVVSLIVGDPAAAVAAAQYCRDRGILVGCFRPPSVPAGTSRLRVTVRADLSAAELTRVAEVVDTALRRVGAR</sequence>
<dbReference type="SUPFAM" id="SSF53383">
    <property type="entry name" value="PLP-dependent transferases"/>
    <property type="match status" value="1"/>
</dbReference>
<dbReference type="InterPro" id="IPR015421">
    <property type="entry name" value="PyrdxlP-dep_Trfase_major"/>
</dbReference>
<dbReference type="eggNOG" id="COG0156">
    <property type="taxonomic scope" value="Bacteria"/>
</dbReference>
<dbReference type="STRING" id="1121927.GOHSU_02_00570"/>
<evidence type="ECO:0000313" key="9">
    <source>
        <dbReference type="Proteomes" id="UP000053405"/>
    </source>
</evidence>
<feature type="domain" description="Aminotransferase class I/classII large" evidence="7">
    <location>
        <begin position="59"/>
        <end position="393"/>
    </location>
</feature>
<dbReference type="InterPro" id="IPR015424">
    <property type="entry name" value="PyrdxlP-dep_Trfase"/>
</dbReference>
<evidence type="ECO:0000313" key="8">
    <source>
        <dbReference type="EMBL" id="GAC55914.1"/>
    </source>
</evidence>
<dbReference type="InterPro" id="IPR004839">
    <property type="entry name" value="Aminotransferase_I/II_large"/>
</dbReference>
<evidence type="ECO:0000256" key="1">
    <source>
        <dbReference type="ARBA" id="ARBA00001933"/>
    </source>
</evidence>
<dbReference type="RefSeq" id="WP_005935146.1">
    <property type="nucleotide sequence ID" value="NZ_ATVK01000040.1"/>
</dbReference>
<dbReference type="GO" id="GO:0009102">
    <property type="term" value="P:biotin biosynthetic process"/>
    <property type="evidence" value="ECO:0007669"/>
    <property type="project" value="TreeGrafter"/>
</dbReference>
<dbReference type="Pfam" id="PF00155">
    <property type="entry name" value="Aminotran_1_2"/>
    <property type="match status" value="1"/>
</dbReference>
<keyword evidence="5" id="KW-0012">Acyltransferase</keyword>
<dbReference type="InterPro" id="IPR050087">
    <property type="entry name" value="AON_synthase_class-II"/>
</dbReference>
<comment type="catalytic activity">
    <reaction evidence="6">
        <text>6-carboxyhexanoyl-[ACP] + L-alanine + H(+) = (8S)-8-amino-7-oxononanoate + holo-[ACP] + CO2</text>
        <dbReference type="Rhea" id="RHEA:42288"/>
        <dbReference type="Rhea" id="RHEA-COMP:9685"/>
        <dbReference type="Rhea" id="RHEA-COMP:9955"/>
        <dbReference type="ChEBI" id="CHEBI:15378"/>
        <dbReference type="ChEBI" id="CHEBI:16526"/>
        <dbReference type="ChEBI" id="CHEBI:57972"/>
        <dbReference type="ChEBI" id="CHEBI:64479"/>
        <dbReference type="ChEBI" id="CHEBI:78846"/>
        <dbReference type="ChEBI" id="CHEBI:149468"/>
        <dbReference type="EC" id="2.3.1.47"/>
    </reaction>
</comment>
<evidence type="ECO:0000256" key="3">
    <source>
        <dbReference type="ARBA" id="ARBA00022679"/>
    </source>
</evidence>
<dbReference type="Proteomes" id="UP000053405">
    <property type="component" value="Unassembled WGS sequence"/>
</dbReference>
<evidence type="ECO:0000256" key="2">
    <source>
        <dbReference type="ARBA" id="ARBA00013187"/>
    </source>
</evidence>
<dbReference type="PANTHER" id="PTHR13693">
    <property type="entry name" value="CLASS II AMINOTRANSFERASE/8-AMINO-7-OXONONANOATE SYNTHASE"/>
    <property type="match status" value="1"/>
</dbReference>
<dbReference type="EMBL" id="BANT01000002">
    <property type="protein sequence ID" value="GAC55914.1"/>
    <property type="molecule type" value="Genomic_DNA"/>
</dbReference>
<proteinExistence type="predicted"/>
<accession>L7L4P0</accession>
<dbReference type="InterPro" id="IPR015422">
    <property type="entry name" value="PyrdxlP-dep_Trfase_small"/>
</dbReference>
<evidence type="ECO:0000259" key="7">
    <source>
        <dbReference type="Pfam" id="PF00155"/>
    </source>
</evidence>
<evidence type="ECO:0000256" key="6">
    <source>
        <dbReference type="ARBA" id="ARBA00047715"/>
    </source>
</evidence>
<comment type="caution">
    <text evidence="8">The sequence shown here is derived from an EMBL/GenBank/DDBJ whole genome shotgun (WGS) entry which is preliminary data.</text>
</comment>
<dbReference type="Gene3D" id="3.40.640.10">
    <property type="entry name" value="Type I PLP-dependent aspartate aminotransferase-like (Major domain)"/>
    <property type="match status" value="1"/>
</dbReference>
<evidence type="ECO:0000256" key="5">
    <source>
        <dbReference type="ARBA" id="ARBA00023315"/>
    </source>
</evidence>
<keyword evidence="9" id="KW-1185">Reference proteome</keyword>
<organism evidence="8 9">
    <name type="scientific">Gordonia hirsuta DSM 44140 = NBRC 16056</name>
    <dbReference type="NCBI Taxonomy" id="1121927"/>
    <lineage>
        <taxon>Bacteria</taxon>
        <taxon>Bacillati</taxon>
        <taxon>Actinomycetota</taxon>
        <taxon>Actinomycetes</taxon>
        <taxon>Mycobacteriales</taxon>
        <taxon>Gordoniaceae</taxon>
        <taxon>Gordonia</taxon>
    </lineage>
</organism>
<name>L7L4P0_9ACTN</name>
<protein>
    <recommendedName>
        <fullName evidence="2">8-amino-7-oxononanoate synthase</fullName>
        <ecNumber evidence="2">2.3.1.47</ecNumber>
    </recommendedName>
</protein>
<dbReference type="GO" id="GO:0030170">
    <property type="term" value="F:pyridoxal phosphate binding"/>
    <property type="evidence" value="ECO:0007669"/>
    <property type="project" value="InterPro"/>
</dbReference>
<dbReference type="AlphaFoldDB" id="L7L4P0"/>
<keyword evidence="3" id="KW-0808">Transferase</keyword>
<dbReference type="EC" id="2.3.1.47" evidence="2"/>
<dbReference type="GO" id="GO:0008710">
    <property type="term" value="F:8-amino-7-oxononanoate synthase activity"/>
    <property type="evidence" value="ECO:0007669"/>
    <property type="project" value="UniProtKB-EC"/>
</dbReference>
<comment type="cofactor">
    <cofactor evidence="1">
        <name>pyridoxal 5'-phosphate</name>
        <dbReference type="ChEBI" id="CHEBI:597326"/>
    </cofactor>
</comment>
<reference evidence="8 9" key="1">
    <citation type="submission" date="2012-12" db="EMBL/GenBank/DDBJ databases">
        <title>Whole genome shotgun sequence of Gordonia hirsuta NBRC 16056.</title>
        <authorList>
            <person name="Isaki-Nakamura S."/>
            <person name="Hosoyama A."/>
            <person name="Tsuchikane K."/>
            <person name="Katsumata H."/>
            <person name="Baba S."/>
            <person name="Yamazaki S."/>
            <person name="Fujita N."/>
        </authorList>
    </citation>
    <scope>NUCLEOTIDE SEQUENCE [LARGE SCALE GENOMIC DNA]</scope>
    <source>
        <strain evidence="8 9">NBRC 16056</strain>
    </source>
</reference>
<evidence type="ECO:0000256" key="4">
    <source>
        <dbReference type="ARBA" id="ARBA00022898"/>
    </source>
</evidence>
<dbReference type="PANTHER" id="PTHR13693:SF100">
    <property type="entry name" value="8-AMINO-7-OXONONANOATE SYNTHASE"/>
    <property type="match status" value="1"/>
</dbReference>
<gene>
    <name evidence="8" type="primary">bioF</name>
    <name evidence="8" type="ORF">GOHSU_02_00570</name>
</gene>
<dbReference type="Gene3D" id="3.90.1150.10">
    <property type="entry name" value="Aspartate Aminotransferase, domain 1"/>
    <property type="match status" value="1"/>
</dbReference>
<dbReference type="OrthoDB" id="9807157at2"/>